<sequence>MHKKLSSSIYLIICFVFFLWVDLYFSAQLVRQLGTGLKISTPVFALTYVKNYGAAFSIMQNAREVLIILSVVAIVLLFGYVIKHLKSISFKSIFFIALLSAGIAGNLHERIIYGYVRDFFEIKAFNFPVFNISDIFITVGVISLVILILLKKTK</sequence>
<evidence type="ECO:0000256" key="4">
    <source>
        <dbReference type="ARBA" id="ARBA00022692"/>
    </source>
</evidence>
<keyword evidence="2 9" id="KW-1003">Cell membrane</keyword>
<dbReference type="GO" id="GO:0005886">
    <property type="term" value="C:plasma membrane"/>
    <property type="evidence" value="ECO:0007669"/>
    <property type="project" value="UniProtKB-SubCell"/>
</dbReference>
<evidence type="ECO:0000256" key="6">
    <source>
        <dbReference type="ARBA" id="ARBA00022801"/>
    </source>
</evidence>
<accession>A0A9D1FXG4</accession>
<keyword evidence="8 9" id="KW-0472">Membrane</keyword>
<comment type="catalytic activity">
    <reaction evidence="9">
        <text>Release of signal peptides from bacterial membrane prolipoproteins. Hydrolyzes -Xaa-Yaa-Zaa-|-(S,diacylglyceryl)Cys-, in which Xaa is hydrophobic (preferably Leu), and Yaa (Ala or Ser) and Zaa (Gly or Ala) have small, neutral side chains.</text>
        <dbReference type="EC" id="3.4.23.36"/>
    </reaction>
</comment>
<evidence type="ECO:0000313" key="11">
    <source>
        <dbReference type="EMBL" id="HIS83909.1"/>
    </source>
</evidence>
<proteinExistence type="inferred from homology"/>
<keyword evidence="5 9" id="KW-0064">Aspartyl protease</keyword>
<keyword evidence="6 9" id="KW-0378">Hydrolase</keyword>
<comment type="function">
    <text evidence="9">This protein specifically catalyzes the removal of signal peptides from prolipoproteins.</text>
</comment>
<comment type="caution">
    <text evidence="11">The sequence shown here is derived from an EMBL/GenBank/DDBJ whole genome shotgun (WGS) entry which is preliminary data.</text>
</comment>
<evidence type="ECO:0000256" key="5">
    <source>
        <dbReference type="ARBA" id="ARBA00022750"/>
    </source>
</evidence>
<dbReference type="GO" id="GO:0006508">
    <property type="term" value="P:proteolysis"/>
    <property type="evidence" value="ECO:0007669"/>
    <property type="project" value="UniProtKB-KW"/>
</dbReference>
<evidence type="ECO:0000256" key="1">
    <source>
        <dbReference type="ARBA" id="ARBA00006139"/>
    </source>
</evidence>
<keyword evidence="7 9" id="KW-1133">Transmembrane helix</keyword>
<comment type="pathway">
    <text evidence="9">Protein modification; lipoprotein biosynthesis (signal peptide cleavage).</text>
</comment>
<feature type="transmembrane region" description="Helical" evidence="9">
    <location>
        <begin position="65"/>
        <end position="82"/>
    </location>
</feature>
<keyword evidence="4 9" id="KW-0812">Transmembrane</keyword>
<evidence type="ECO:0000313" key="12">
    <source>
        <dbReference type="Proteomes" id="UP000824139"/>
    </source>
</evidence>
<reference evidence="11" key="1">
    <citation type="submission" date="2020-10" db="EMBL/GenBank/DDBJ databases">
        <authorList>
            <person name="Gilroy R."/>
        </authorList>
    </citation>
    <scope>NUCLEOTIDE SEQUENCE</scope>
    <source>
        <strain evidence="11">CHK152-2994</strain>
    </source>
</reference>
<gene>
    <name evidence="9 11" type="primary">lspA</name>
    <name evidence="11" type="ORF">IAD41_09930</name>
</gene>
<organism evidence="11 12">
    <name type="scientific">Candidatus Scatenecus faecavium</name>
    <dbReference type="NCBI Taxonomy" id="2840915"/>
    <lineage>
        <taxon>Bacteria</taxon>
        <taxon>Candidatus Scatenecus</taxon>
    </lineage>
</organism>
<feature type="active site" evidence="9">
    <location>
        <position position="134"/>
    </location>
</feature>
<name>A0A9D1FXG4_9BACT</name>
<dbReference type="Proteomes" id="UP000824139">
    <property type="component" value="Unassembled WGS sequence"/>
</dbReference>
<evidence type="ECO:0000256" key="8">
    <source>
        <dbReference type="ARBA" id="ARBA00023136"/>
    </source>
</evidence>
<comment type="similarity">
    <text evidence="1 9 10">Belongs to the peptidase A8 family.</text>
</comment>
<reference evidence="11" key="2">
    <citation type="journal article" date="2021" name="PeerJ">
        <title>Extensive microbial diversity within the chicken gut microbiome revealed by metagenomics and culture.</title>
        <authorList>
            <person name="Gilroy R."/>
            <person name="Ravi A."/>
            <person name="Getino M."/>
            <person name="Pursley I."/>
            <person name="Horton D.L."/>
            <person name="Alikhan N.F."/>
            <person name="Baker D."/>
            <person name="Gharbi K."/>
            <person name="Hall N."/>
            <person name="Watson M."/>
            <person name="Adriaenssens E.M."/>
            <person name="Foster-Nyarko E."/>
            <person name="Jarju S."/>
            <person name="Secka A."/>
            <person name="Antonio M."/>
            <person name="Oren A."/>
            <person name="Chaudhuri R.R."/>
            <person name="La Ragione R."/>
            <person name="Hildebrand F."/>
            <person name="Pallen M.J."/>
        </authorList>
    </citation>
    <scope>NUCLEOTIDE SEQUENCE</scope>
    <source>
        <strain evidence="11">CHK152-2994</strain>
    </source>
</reference>
<dbReference type="EC" id="3.4.23.36" evidence="9"/>
<dbReference type="AlphaFoldDB" id="A0A9D1FXG4"/>
<feature type="transmembrane region" description="Helical" evidence="9">
    <location>
        <begin position="94"/>
        <end position="116"/>
    </location>
</feature>
<evidence type="ECO:0000256" key="2">
    <source>
        <dbReference type="ARBA" id="ARBA00022475"/>
    </source>
</evidence>
<dbReference type="PANTHER" id="PTHR33695:SF1">
    <property type="entry name" value="LIPOPROTEIN SIGNAL PEPTIDASE"/>
    <property type="match status" value="1"/>
</dbReference>
<dbReference type="InterPro" id="IPR001872">
    <property type="entry name" value="Peptidase_A8"/>
</dbReference>
<keyword evidence="3 9" id="KW-0645">Protease</keyword>
<dbReference type="GO" id="GO:0004190">
    <property type="term" value="F:aspartic-type endopeptidase activity"/>
    <property type="evidence" value="ECO:0007669"/>
    <property type="project" value="UniProtKB-UniRule"/>
</dbReference>
<evidence type="ECO:0000256" key="10">
    <source>
        <dbReference type="RuleBase" id="RU004181"/>
    </source>
</evidence>
<evidence type="ECO:0000256" key="9">
    <source>
        <dbReference type="HAMAP-Rule" id="MF_00161"/>
    </source>
</evidence>
<protein>
    <recommendedName>
        <fullName evidence="9">Lipoprotein signal peptidase</fullName>
        <ecNumber evidence="9">3.4.23.36</ecNumber>
    </recommendedName>
    <alternativeName>
        <fullName evidence="9">Prolipoprotein signal peptidase</fullName>
    </alternativeName>
    <alternativeName>
        <fullName evidence="9">Signal peptidase II</fullName>
        <shortName evidence="9">SPase II</shortName>
    </alternativeName>
</protein>
<feature type="transmembrane region" description="Helical" evidence="9">
    <location>
        <begin position="128"/>
        <end position="150"/>
    </location>
</feature>
<feature type="transmembrane region" description="Helical" evidence="9">
    <location>
        <begin position="7"/>
        <end position="27"/>
    </location>
</feature>
<evidence type="ECO:0000256" key="7">
    <source>
        <dbReference type="ARBA" id="ARBA00022989"/>
    </source>
</evidence>
<dbReference type="PRINTS" id="PR00781">
    <property type="entry name" value="LIPOSIGPTASE"/>
</dbReference>
<dbReference type="PANTHER" id="PTHR33695">
    <property type="entry name" value="LIPOPROTEIN SIGNAL PEPTIDASE"/>
    <property type="match status" value="1"/>
</dbReference>
<evidence type="ECO:0000256" key="3">
    <source>
        <dbReference type="ARBA" id="ARBA00022670"/>
    </source>
</evidence>
<comment type="subcellular location">
    <subcellularLocation>
        <location evidence="9">Cell membrane</location>
        <topology evidence="9">Multi-pass membrane protein</topology>
    </subcellularLocation>
</comment>
<dbReference type="NCBIfam" id="TIGR00077">
    <property type="entry name" value="lspA"/>
    <property type="match status" value="1"/>
</dbReference>
<dbReference type="EMBL" id="DVJO01000218">
    <property type="protein sequence ID" value="HIS83909.1"/>
    <property type="molecule type" value="Genomic_DNA"/>
</dbReference>
<dbReference type="Pfam" id="PF01252">
    <property type="entry name" value="Peptidase_A8"/>
    <property type="match status" value="1"/>
</dbReference>
<feature type="active site" evidence="9">
    <location>
        <position position="118"/>
    </location>
</feature>
<dbReference type="HAMAP" id="MF_00161">
    <property type="entry name" value="LspA"/>
    <property type="match status" value="1"/>
</dbReference>